<keyword evidence="4 6" id="KW-0520">NAD</keyword>
<protein>
    <recommendedName>
        <fullName evidence="6">NAD kinase</fullName>
        <ecNumber evidence="6">2.7.1.23</ecNumber>
    </recommendedName>
    <alternativeName>
        <fullName evidence="6">ATP-dependent NAD kinase</fullName>
    </alternativeName>
</protein>
<dbReference type="GO" id="GO:0051287">
    <property type="term" value="F:NAD binding"/>
    <property type="evidence" value="ECO:0007669"/>
    <property type="project" value="UniProtKB-ARBA"/>
</dbReference>
<comment type="catalytic activity">
    <reaction evidence="5 6">
        <text>NAD(+) + ATP = ADP + NADP(+) + H(+)</text>
        <dbReference type="Rhea" id="RHEA:18629"/>
        <dbReference type="ChEBI" id="CHEBI:15378"/>
        <dbReference type="ChEBI" id="CHEBI:30616"/>
        <dbReference type="ChEBI" id="CHEBI:57540"/>
        <dbReference type="ChEBI" id="CHEBI:58349"/>
        <dbReference type="ChEBI" id="CHEBI:456216"/>
        <dbReference type="EC" id="2.7.1.23"/>
    </reaction>
</comment>
<feature type="active site" description="Proton acceptor" evidence="6">
    <location>
        <position position="75"/>
    </location>
</feature>
<comment type="subcellular location">
    <subcellularLocation>
        <location evidence="6">Cytoplasm</location>
    </subcellularLocation>
</comment>
<feature type="binding site" evidence="6">
    <location>
        <begin position="149"/>
        <end position="150"/>
    </location>
    <ligand>
        <name>NAD(+)</name>
        <dbReference type="ChEBI" id="CHEBI:57540"/>
    </ligand>
</feature>
<evidence type="ECO:0000256" key="3">
    <source>
        <dbReference type="ARBA" id="ARBA00022857"/>
    </source>
</evidence>
<keyword evidence="3 6" id="KW-0521">NADP</keyword>
<dbReference type="InterPro" id="IPR002504">
    <property type="entry name" value="NADK"/>
</dbReference>
<evidence type="ECO:0000313" key="7">
    <source>
        <dbReference type="EMBL" id="HIR62497.1"/>
    </source>
</evidence>
<dbReference type="GO" id="GO:0005524">
    <property type="term" value="F:ATP binding"/>
    <property type="evidence" value="ECO:0007669"/>
    <property type="project" value="UniProtKB-KW"/>
</dbReference>
<feature type="binding site" evidence="6">
    <location>
        <begin position="189"/>
        <end position="194"/>
    </location>
    <ligand>
        <name>NAD(+)</name>
        <dbReference type="ChEBI" id="CHEBI:57540"/>
    </ligand>
</feature>
<keyword evidence="1 6" id="KW-0808">Transferase</keyword>
<dbReference type="InterPro" id="IPR016064">
    <property type="entry name" value="NAD/diacylglycerol_kinase_sf"/>
</dbReference>
<feature type="binding site" evidence="6">
    <location>
        <position position="178"/>
    </location>
    <ligand>
        <name>NAD(+)</name>
        <dbReference type="ChEBI" id="CHEBI:57540"/>
    </ligand>
</feature>
<evidence type="ECO:0000256" key="6">
    <source>
        <dbReference type="HAMAP-Rule" id="MF_00361"/>
    </source>
</evidence>
<evidence type="ECO:0000256" key="5">
    <source>
        <dbReference type="ARBA" id="ARBA00047925"/>
    </source>
</evidence>
<sequence>MHFALYGRKFGPDAEGRIRTLMEHLTRKGARVTCCSALASSMRGCGLDAVFSAAEFSGPEDLPPDVDIFLCLGGDGTFLNALTIVEDSGIPVAGINFGRLGFLTTAGSGDSGCGMVDRMIAGDYSVKKRSLLEISYEGRPREFCPYALNEITVQRSEPYMIGIEVLIDGMRIPTYWADGLLIATPTGSTAYSLSFGGPVVVPDSSVFIITPMAPHNLNVRPLIIPDTSVVEVVIRSSGHGTMISADNRSSGIAERRRITVRKAPFSLSCVSFGDGNFFEALNEKLLWGEDRRNEKNKYVRI</sequence>
<dbReference type="HAMAP" id="MF_00361">
    <property type="entry name" value="NAD_kinase"/>
    <property type="match status" value="1"/>
</dbReference>
<name>A0A9D1J6B0_9BACT</name>
<keyword evidence="6" id="KW-0547">Nucleotide-binding</keyword>
<dbReference type="GO" id="GO:0006741">
    <property type="term" value="P:NADP+ biosynthetic process"/>
    <property type="evidence" value="ECO:0007669"/>
    <property type="project" value="UniProtKB-UniRule"/>
</dbReference>
<proteinExistence type="inferred from homology"/>
<organism evidence="7 8">
    <name type="scientific">Candidatus Coprenecus avistercoris</name>
    <dbReference type="NCBI Taxonomy" id="2840730"/>
    <lineage>
        <taxon>Bacteria</taxon>
        <taxon>Pseudomonadati</taxon>
        <taxon>Bacteroidota</taxon>
        <taxon>Bacteroidia</taxon>
        <taxon>Bacteroidales</taxon>
        <taxon>Rikenellaceae</taxon>
        <taxon>Rikenellaceae incertae sedis</taxon>
        <taxon>Candidatus Coprenecus</taxon>
    </lineage>
</organism>
<dbReference type="GO" id="GO:0019674">
    <property type="term" value="P:NAD+ metabolic process"/>
    <property type="evidence" value="ECO:0007669"/>
    <property type="project" value="InterPro"/>
</dbReference>
<reference evidence="7" key="2">
    <citation type="journal article" date="2021" name="PeerJ">
        <title>Extensive microbial diversity within the chicken gut microbiome revealed by metagenomics and culture.</title>
        <authorList>
            <person name="Gilroy R."/>
            <person name="Ravi A."/>
            <person name="Getino M."/>
            <person name="Pursley I."/>
            <person name="Horton D.L."/>
            <person name="Alikhan N.F."/>
            <person name="Baker D."/>
            <person name="Gharbi K."/>
            <person name="Hall N."/>
            <person name="Watson M."/>
            <person name="Adriaenssens E.M."/>
            <person name="Foster-Nyarko E."/>
            <person name="Jarju S."/>
            <person name="Secka A."/>
            <person name="Antonio M."/>
            <person name="Oren A."/>
            <person name="Chaudhuri R.R."/>
            <person name="La Ragione R."/>
            <person name="Hildebrand F."/>
            <person name="Pallen M.J."/>
        </authorList>
    </citation>
    <scope>NUCLEOTIDE SEQUENCE</scope>
    <source>
        <strain evidence="7">ChiHjej13B12-12457</strain>
    </source>
</reference>
<reference evidence="7" key="1">
    <citation type="submission" date="2020-10" db="EMBL/GenBank/DDBJ databases">
        <authorList>
            <person name="Gilroy R."/>
        </authorList>
    </citation>
    <scope>NUCLEOTIDE SEQUENCE</scope>
    <source>
        <strain evidence="7">ChiHjej13B12-12457</strain>
    </source>
</reference>
<dbReference type="Pfam" id="PF20143">
    <property type="entry name" value="NAD_kinase_C"/>
    <property type="match status" value="1"/>
</dbReference>
<keyword evidence="6" id="KW-0067">ATP-binding</keyword>
<comment type="caution">
    <text evidence="7">The sequence shown here is derived from an EMBL/GenBank/DDBJ whole genome shotgun (WGS) entry which is preliminary data.</text>
</comment>
<gene>
    <name evidence="6" type="primary">nadK</name>
    <name evidence="7" type="ORF">IAC94_03115</name>
</gene>
<comment type="similarity">
    <text evidence="6">Belongs to the NAD kinase family.</text>
</comment>
<dbReference type="SUPFAM" id="SSF111331">
    <property type="entry name" value="NAD kinase/diacylglycerol kinase-like"/>
    <property type="match status" value="1"/>
</dbReference>
<evidence type="ECO:0000313" key="8">
    <source>
        <dbReference type="Proteomes" id="UP000886744"/>
    </source>
</evidence>
<dbReference type="EMBL" id="DVHI01000038">
    <property type="protein sequence ID" value="HIR62497.1"/>
    <property type="molecule type" value="Genomic_DNA"/>
</dbReference>
<keyword evidence="6" id="KW-0963">Cytoplasm</keyword>
<dbReference type="Gene3D" id="2.60.200.30">
    <property type="entry name" value="Probable inorganic polyphosphate/atp-NAD kinase, domain 2"/>
    <property type="match status" value="1"/>
</dbReference>
<dbReference type="GO" id="GO:0005737">
    <property type="term" value="C:cytoplasm"/>
    <property type="evidence" value="ECO:0007669"/>
    <property type="project" value="UniProtKB-SubCell"/>
</dbReference>
<dbReference type="GO" id="GO:0003951">
    <property type="term" value="F:NAD+ kinase activity"/>
    <property type="evidence" value="ECO:0007669"/>
    <property type="project" value="UniProtKB-UniRule"/>
</dbReference>
<dbReference type="PANTHER" id="PTHR20275:SF0">
    <property type="entry name" value="NAD KINASE"/>
    <property type="match status" value="1"/>
</dbReference>
<dbReference type="InterPro" id="IPR017437">
    <property type="entry name" value="ATP-NAD_kinase_PpnK-typ_C"/>
</dbReference>
<accession>A0A9D1J6B0</accession>
<keyword evidence="2 6" id="KW-0418">Kinase</keyword>
<dbReference type="AlphaFoldDB" id="A0A9D1J6B0"/>
<dbReference type="Proteomes" id="UP000886744">
    <property type="component" value="Unassembled WGS sequence"/>
</dbReference>
<dbReference type="EC" id="2.7.1.23" evidence="6"/>
<evidence type="ECO:0000256" key="1">
    <source>
        <dbReference type="ARBA" id="ARBA00022679"/>
    </source>
</evidence>
<dbReference type="PANTHER" id="PTHR20275">
    <property type="entry name" value="NAD KINASE"/>
    <property type="match status" value="1"/>
</dbReference>
<comment type="function">
    <text evidence="6">Involved in the regulation of the intracellular balance of NAD and NADP, and is a key enzyme in the biosynthesis of NADP. Catalyzes specifically the phosphorylation on 2'-hydroxyl of the adenosine moiety of NAD to yield NADP.</text>
</comment>
<dbReference type="InterPro" id="IPR017438">
    <property type="entry name" value="ATP-NAD_kinase_N"/>
</dbReference>
<dbReference type="Pfam" id="PF01513">
    <property type="entry name" value="NAD_kinase"/>
    <property type="match status" value="1"/>
</dbReference>
<comment type="cofactor">
    <cofactor evidence="6">
        <name>a divalent metal cation</name>
        <dbReference type="ChEBI" id="CHEBI:60240"/>
    </cofactor>
</comment>
<feature type="binding site" evidence="6">
    <location>
        <begin position="75"/>
        <end position="76"/>
    </location>
    <ligand>
        <name>NAD(+)</name>
        <dbReference type="ChEBI" id="CHEBI:57540"/>
    </ligand>
</feature>
<evidence type="ECO:0000256" key="2">
    <source>
        <dbReference type="ARBA" id="ARBA00022777"/>
    </source>
</evidence>
<feature type="binding site" evidence="6">
    <location>
        <position position="213"/>
    </location>
    <ligand>
        <name>NAD(+)</name>
        <dbReference type="ChEBI" id="CHEBI:57540"/>
    </ligand>
</feature>
<dbReference type="GO" id="GO:0046872">
    <property type="term" value="F:metal ion binding"/>
    <property type="evidence" value="ECO:0007669"/>
    <property type="project" value="UniProtKB-UniRule"/>
</dbReference>
<comment type="caution">
    <text evidence="6">Lacks conserved residue(s) required for the propagation of feature annotation.</text>
</comment>
<dbReference type="Gene3D" id="3.40.50.10330">
    <property type="entry name" value="Probable inorganic polyphosphate/atp-NAD kinase, domain 1"/>
    <property type="match status" value="1"/>
</dbReference>
<evidence type="ECO:0000256" key="4">
    <source>
        <dbReference type="ARBA" id="ARBA00023027"/>
    </source>
</evidence>